<accession>F8N8J3</accession>
<sequence>MIRLSLPSYDIKLRGIDRRPQVLDSLRRRWVALTPEEWVRQHFIHWLTVDLGYPAALLANEVQLHIGHKTLRADSVLYDRQLQPRMIIEYKAPHVEITQQVFDQVLTYNLQLQAPYLVVSNGIHHYCCRWDLNGKKYLFLDQIPYYEDL</sequence>
<organism evidence="2 3">
    <name type="scientific">Hallella multisaccharivorax DSM 17128</name>
    <dbReference type="NCBI Taxonomy" id="688246"/>
    <lineage>
        <taxon>Bacteria</taxon>
        <taxon>Pseudomonadati</taxon>
        <taxon>Bacteroidota</taxon>
        <taxon>Bacteroidia</taxon>
        <taxon>Bacteroidales</taxon>
        <taxon>Prevotellaceae</taxon>
        <taxon>Hallella</taxon>
    </lineage>
</organism>
<protein>
    <recommendedName>
        <fullName evidence="1">Type I restriction enzyme R protein N-terminal domain-containing protein</fullName>
    </recommendedName>
</protein>
<dbReference type="AlphaFoldDB" id="F8N8J3"/>
<dbReference type="OrthoDB" id="9790377at2"/>
<dbReference type="RefSeq" id="WP_007573735.1">
    <property type="nucleotide sequence ID" value="NZ_BPTS01000001.1"/>
</dbReference>
<dbReference type="Proteomes" id="UP000002772">
    <property type="component" value="Unassembled WGS sequence"/>
</dbReference>
<dbReference type="HOGENOM" id="CLU_115841_1_0_10"/>
<feature type="domain" description="Type I restriction enzyme R protein N-terminal" evidence="1">
    <location>
        <begin position="35"/>
        <end position="144"/>
    </location>
</feature>
<reference evidence="3" key="1">
    <citation type="journal article" date="2011" name="Stand. Genomic Sci.">
        <title>Non-contiguous finished genome sequence of the opportunistic oral pathogen Prevotella multisaccharivorax type strain (PPPA20).</title>
        <authorList>
            <person name="Pati A."/>
            <person name="Gronow S."/>
            <person name="Lu M."/>
            <person name="Lapidus A."/>
            <person name="Nolan M."/>
            <person name="Lucas S."/>
            <person name="Hammon N."/>
            <person name="Deshpande S."/>
            <person name="Cheng J.F."/>
            <person name="Tapia R."/>
            <person name="Han C."/>
            <person name="Goodwin L."/>
            <person name="Pitluck S."/>
            <person name="Liolios K."/>
            <person name="Pagani I."/>
            <person name="Mavromatis K."/>
            <person name="Mikhailova N."/>
            <person name="Huntemann M."/>
            <person name="Chen A."/>
            <person name="Palaniappan K."/>
            <person name="Land M."/>
            <person name="Hauser L."/>
            <person name="Detter J.C."/>
            <person name="Brambilla E.M."/>
            <person name="Rohde M."/>
            <person name="Goker M."/>
            <person name="Woyke T."/>
            <person name="Bristow J."/>
            <person name="Eisen J.A."/>
            <person name="Markowitz V."/>
            <person name="Hugenholtz P."/>
            <person name="Kyrpides N.C."/>
            <person name="Klenk H.P."/>
            <person name="Ivanova N."/>
        </authorList>
    </citation>
    <scope>NUCLEOTIDE SEQUENCE [LARGE SCALE GENOMIC DNA]</scope>
    <source>
        <strain evidence="3">DSM 17128</strain>
    </source>
</reference>
<name>F8N8J3_9BACT</name>
<dbReference type="STRING" id="688246.Premu_1120"/>
<proteinExistence type="predicted"/>
<dbReference type="Pfam" id="PF13588">
    <property type="entry name" value="HSDR_N_2"/>
    <property type="match status" value="1"/>
</dbReference>
<dbReference type="eggNOG" id="COG4096">
    <property type="taxonomic scope" value="Bacteria"/>
</dbReference>
<evidence type="ECO:0000313" key="3">
    <source>
        <dbReference type="Proteomes" id="UP000002772"/>
    </source>
</evidence>
<dbReference type="EMBL" id="GL945017">
    <property type="protein sequence ID" value="EGN56560.1"/>
    <property type="molecule type" value="Genomic_DNA"/>
</dbReference>
<evidence type="ECO:0000259" key="1">
    <source>
        <dbReference type="Pfam" id="PF13588"/>
    </source>
</evidence>
<evidence type="ECO:0000313" key="2">
    <source>
        <dbReference type="EMBL" id="EGN56560.1"/>
    </source>
</evidence>
<gene>
    <name evidence="2" type="ORF">Premu_1120</name>
</gene>
<keyword evidence="3" id="KW-1185">Reference proteome</keyword>
<dbReference type="InterPro" id="IPR029464">
    <property type="entry name" value="HSDR_N"/>
</dbReference>